<sequence>MSNEKLVKKVQRTLPKMFSHKVTATKEDQDLTTMSVDELIGNLPMFEMSLDDEESSRKIGVALKATSKDVNDEDLKPVKQGKYGASQSDKSKGIQCRECVGFGHNQVESPNYIKKQSKNYSTTLNEDESEDQQEDQINNFVAFKGVTNPTIVNTVDDNSEDEKDITEEGLLGDYKLVYTKWTELSVMYIKVDVESCKIKAKNEKLRKLGMDQDEEVHNLKAQVLNLGIEMNEQHTDDGPLVNDMGSNETGKIDNGKGVEDTCDDSRPIQPASQI</sequence>
<accession>A0AAV3PET0</accession>
<name>A0AAV3PET0_LITER</name>
<evidence type="ECO:0000256" key="1">
    <source>
        <dbReference type="SAM" id="MobiDB-lite"/>
    </source>
</evidence>
<feature type="compositionally biased region" description="Basic and acidic residues" evidence="1">
    <location>
        <begin position="250"/>
        <end position="266"/>
    </location>
</feature>
<proteinExistence type="predicted"/>
<feature type="region of interest" description="Disordered" evidence="1">
    <location>
        <begin position="237"/>
        <end position="274"/>
    </location>
</feature>
<gene>
    <name evidence="2" type="ORF">LIER_37075</name>
</gene>
<reference evidence="2 3" key="1">
    <citation type="submission" date="2024-01" db="EMBL/GenBank/DDBJ databases">
        <title>The complete chloroplast genome sequence of Lithospermum erythrorhizon: insights into the phylogenetic relationship among Boraginaceae species and the maternal lineages of purple gromwells.</title>
        <authorList>
            <person name="Okada T."/>
            <person name="Watanabe K."/>
        </authorList>
    </citation>
    <scope>NUCLEOTIDE SEQUENCE [LARGE SCALE GENOMIC DNA]</scope>
</reference>
<organism evidence="2 3">
    <name type="scientific">Lithospermum erythrorhizon</name>
    <name type="common">Purple gromwell</name>
    <name type="synonym">Lithospermum officinale var. erythrorhizon</name>
    <dbReference type="NCBI Taxonomy" id="34254"/>
    <lineage>
        <taxon>Eukaryota</taxon>
        <taxon>Viridiplantae</taxon>
        <taxon>Streptophyta</taxon>
        <taxon>Embryophyta</taxon>
        <taxon>Tracheophyta</taxon>
        <taxon>Spermatophyta</taxon>
        <taxon>Magnoliopsida</taxon>
        <taxon>eudicotyledons</taxon>
        <taxon>Gunneridae</taxon>
        <taxon>Pentapetalae</taxon>
        <taxon>asterids</taxon>
        <taxon>lamiids</taxon>
        <taxon>Boraginales</taxon>
        <taxon>Boraginaceae</taxon>
        <taxon>Boraginoideae</taxon>
        <taxon>Lithospermeae</taxon>
        <taxon>Lithospermum</taxon>
    </lineage>
</organism>
<comment type="caution">
    <text evidence="2">The sequence shown here is derived from an EMBL/GenBank/DDBJ whole genome shotgun (WGS) entry which is preliminary data.</text>
</comment>
<keyword evidence="3" id="KW-1185">Reference proteome</keyword>
<evidence type="ECO:0000313" key="2">
    <source>
        <dbReference type="EMBL" id="GAA0150184.1"/>
    </source>
</evidence>
<dbReference type="EMBL" id="BAABME010017466">
    <property type="protein sequence ID" value="GAA0150184.1"/>
    <property type="molecule type" value="Genomic_DNA"/>
</dbReference>
<protein>
    <submittedName>
        <fullName evidence="2">Uncharacterized protein</fullName>
    </submittedName>
</protein>
<evidence type="ECO:0000313" key="3">
    <source>
        <dbReference type="Proteomes" id="UP001454036"/>
    </source>
</evidence>
<dbReference type="Proteomes" id="UP001454036">
    <property type="component" value="Unassembled WGS sequence"/>
</dbReference>
<dbReference type="AlphaFoldDB" id="A0AAV3PET0"/>